<evidence type="ECO:0000313" key="1">
    <source>
        <dbReference type="EMBL" id="CCA74521.1"/>
    </source>
</evidence>
<name>G4TT78_SERID</name>
<keyword evidence="2" id="KW-1185">Reference proteome</keyword>
<organism evidence="1 2">
    <name type="scientific">Serendipita indica (strain DSM 11827)</name>
    <name type="common">Root endophyte fungus</name>
    <name type="synonym">Piriformospora indica</name>
    <dbReference type="NCBI Taxonomy" id="1109443"/>
    <lineage>
        <taxon>Eukaryota</taxon>
        <taxon>Fungi</taxon>
        <taxon>Dikarya</taxon>
        <taxon>Basidiomycota</taxon>
        <taxon>Agaricomycotina</taxon>
        <taxon>Agaricomycetes</taxon>
        <taxon>Sebacinales</taxon>
        <taxon>Serendipitaceae</taxon>
        <taxon>Serendipita</taxon>
    </lineage>
</organism>
<sequence length="256" mass="29106">MPHSPTNSRSSAGSPVRVSWRSPHLAPMTDEEQTQVQDALMATFDSWLGAFTLEQLRPFGQVPETEEFSRRNSLEMRALVHLKREAVSFPVNNKGMLAHTEVVLMAFEPPQDIGGVNFVISIPERWWNERRLSPEDVRSALRGEVEARLQGRDQEEVFPRKYADELRTDLEECIRTMPATTFDFRPAFVTADQMGKTSGTLEDHGEWQIAYKIRDDSSVRISLRRVDVATDLLVPVEVLKQSPGAVQDWVLLEVCL</sequence>
<dbReference type="AlphaFoldDB" id="G4TT78"/>
<accession>G4TT78</accession>
<protein>
    <submittedName>
        <fullName evidence="1">Uncharacterized protein</fullName>
    </submittedName>
</protein>
<dbReference type="HOGENOM" id="CLU_1176029_0_0_1"/>
<dbReference type="InParanoid" id="G4TT78"/>
<dbReference type="Proteomes" id="UP000007148">
    <property type="component" value="Unassembled WGS sequence"/>
</dbReference>
<dbReference type="OrthoDB" id="3146177at2759"/>
<gene>
    <name evidence="1" type="ORF">PIIN_08473</name>
</gene>
<evidence type="ECO:0000313" key="2">
    <source>
        <dbReference type="Proteomes" id="UP000007148"/>
    </source>
</evidence>
<reference evidence="1 2" key="1">
    <citation type="journal article" date="2011" name="PLoS Pathog.">
        <title>Endophytic Life Strategies Decoded by Genome and Transcriptome Analyses of the Mutualistic Root Symbiont Piriformospora indica.</title>
        <authorList>
            <person name="Zuccaro A."/>
            <person name="Lahrmann U."/>
            <person name="Guldener U."/>
            <person name="Langen G."/>
            <person name="Pfiffi S."/>
            <person name="Biedenkopf D."/>
            <person name="Wong P."/>
            <person name="Samans B."/>
            <person name="Grimm C."/>
            <person name="Basiewicz M."/>
            <person name="Murat C."/>
            <person name="Martin F."/>
            <person name="Kogel K.H."/>
        </authorList>
    </citation>
    <scope>NUCLEOTIDE SEQUENCE [LARGE SCALE GENOMIC DNA]</scope>
    <source>
        <strain evidence="1 2">DSM 11827</strain>
    </source>
</reference>
<comment type="caution">
    <text evidence="1">The sequence shown here is derived from an EMBL/GenBank/DDBJ whole genome shotgun (WGS) entry which is preliminary data.</text>
</comment>
<proteinExistence type="predicted"/>
<dbReference type="EMBL" id="CAFZ01000323">
    <property type="protein sequence ID" value="CCA74521.1"/>
    <property type="molecule type" value="Genomic_DNA"/>
</dbReference>